<dbReference type="STRING" id="546991.N1JE19"/>
<keyword evidence="3 6" id="KW-1133">Transmembrane helix</keyword>
<dbReference type="PANTHER" id="PTHR43908">
    <property type="entry name" value="AT29763P-RELATED"/>
    <property type="match status" value="1"/>
</dbReference>
<dbReference type="Pfam" id="PF09320">
    <property type="entry name" value="DUF1977"/>
    <property type="match status" value="1"/>
</dbReference>
<dbReference type="InterPro" id="IPR036869">
    <property type="entry name" value="J_dom_sf"/>
</dbReference>
<proteinExistence type="predicted"/>
<reference evidence="8 9" key="1">
    <citation type="journal article" date="2010" name="Science">
        <title>Genome expansion and gene loss in powdery mildew fungi reveal tradeoffs in extreme parasitism.</title>
        <authorList>
            <person name="Spanu P.D."/>
            <person name="Abbott J.C."/>
            <person name="Amselem J."/>
            <person name="Burgis T.A."/>
            <person name="Soanes D.M."/>
            <person name="Stueber K."/>
            <person name="Ver Loren van Themaat E."/>
            <person name="Brown J.K.M."/>
            <person name="Butcher S.A."/>
            <person name="Gurr S.J."/>
            <person name="Lebrun M.-H."/>
            <person name="Ridout C.J."/>
            <person name="Schulze-Lefert P."/>
            <person name="Talbot N.J."/>
            <person name="Ahmadinejad N."/>
            <person name="Ametz C."/>
            <person name="Barton G.R."/>
            <person name="Benjdia M."/>
            <person name="Bidzinski P."/>
            <person name="Bindschedler L.V."/>
            <person name="Both M."/>
            <person name="Brewer M.T."/>
            <person name="Cadle-Davidson L."/>
            <person name="Cadle-Davidson M.M."/>
            <person name="Collemare J."/>
            <person name="Cramer R."/>
            <person name="Frenkel O."/>
            <person name="Godfrey D."/>
            <person name="Harriman J."/>
            <person name="Hoede C."/>
            <person name="King B.C."/>
            <person name="Klages S."/>
            <person name="Kleemann J."/>
            <person name="Knoll D."/>
            <person name="Koti P.S."/>
            <person name="Kreplak J."/>
            <person name="Lopez-Ruiz F.J."/>
            <person name="Lu X."/>
            <person name="Maekawa T."/>
            <person name="Mahanil S."/>
            <person name="Micali C."/>
            <person name="Milgroom M.G."/>
            <person name="Montana G."/>
            <person name="Noir S."/>
            <person name="O'Connell R.J."/>
            <person name="Oberhaensli S."/>
            <person name="Parlange F."/>
            <person name="Pedersen C."/>
            <person name="Quesneville H."/>
            <person name="Reinhardt R."/>
            <person name="Rott M."/>
            <person name="Sacristan S."/>
            <person name="Schmidt S.M."/>
            <person name="Schoen M."/>
            <person name="Skamnioti P."/>
            <person name="Sommer H."/>
            <person name="Stephens A."/>
            <person name="Takahara H."/>
            <person name="Thordal-Christensen H."/>
            <person name="Vigouroux M."/>
            <person name="Wessling R."/>
            <person name="Wicker T."/>
            <person name="Panstruga R."/>
        </authorList>
    </citation>
    <scope>NUCLEOTIDE SEQUENCE [LARGE SCALE GENOMIC DNA]</scope>
    <source>
        <strain evidence="8">DH14</strain>
    </source>
</reference>
<feature type="region of interest" description="Disordered" evidence="5">
    <location>
        <begin position="192"/>
        <end position="212"/>
    </location>
</feature>
<dbReference type="PRINTS" id="PR00625">
    <property type="entry name" value="JDOMAIN"/>
</dbReference>
<sequence length="353" mass="39675">MPVATASGADSKRNGTTRSRDHNQGNQDRKYTVEQKDEVIRIKKCSPTAYYDILGLGKIKTAATDADIKKAYRKISLLTHPDKNGYENADEAFKMVARAFGILGDKEKRARFDQFGGDPDSRFRGQPSSPFSGFAGGRTPRNNSRGENVWAEEVTPEEMFRKFFAEATGLRGFNAPSDLFFNVRDGQGIRFRQFGGPTGRRREENPNTNNGPTSDLSIAGIILFVLFIILPIISLINPGSGNTTTGPSMRFDSAVPPHTLQRNTERLKVNYFINPKDVDGYTPKQWKTLDKKAEINYINRLNVDCQQEELAKQEIISQARGWLFDDPDKILQAHNLPMVACRKLEALGQWRSH</sequence>
<protein>
    <submittedName>
        <fullName evidence="8">DnaJ chaperone</fullName>
    </submittedName>
</protein>
<dbReference type="eggNOG" id="KOG0714">
    <property type="taxonomic scope" value="Eukaryota"/>
</dbReference>
<dbReference type="Gene3D" id="1.10.287.110">
    <property type="entry name" value="DnaJ domain"/>
    <property type="match status" value="1"/>
</dbReference>
<dbReference type="InterPro" id="IPR051100">
    <property type="entry name" value="DnaJ_subfamily_B/C"/>
</dbReference>
<dbReference type="OrthoDB" id="1507364at2759"/>
<dbReference type="Pfam" id="PF00226">
    <property type="entry name" value="DnaJ"/>
    <property type="match status" value="1"/>
</dbReference>
<dbReference type="InterPro" id="IPR015399">
    <property type="entry name" value="DUF1977_DnaJ-like"/>
</dbReference>
<dbReference type="SUPFAM" id="SSF46565">
    <property type="entry name" value="Chaperone J-domain"/>
    <property type="match status" value="1"/>
</dbReference>
<dbReference type="EMBL" id="CAUH01004010">
    <property type="protein sequence ID" value="CCU78443.1"/>
    <property type="molecule type" value="Genomic_DNA"/>
</dbReference>
<evidence type="ECO:0000256" key="5">
    <source>
        <dbReference type="SAM" id="MobiDB-lite"/>
    </source>
</evidence>
<evidence type="ECO:0000256" key="1">
    <source>
        <dbReference type="ARBA" id="ARBA00004167"/>
    </source>
</evidence>
<feature type="region of interest" description="Disordered" evidence="5">
    <location>
        <begin position="117"/>
        <end position="145"/>
    </location>
</feature>
<evidence type="ECO:0000313" key="8">
    <source>
        <dbReference type="EMBL" id="CCU78443.1"/>
    </source>
</evidence>
<gene>
    <name evidence="8" type="ORF">BGHDH14_bgh01286</name>
</gene>
<organism evidence="8 9">
    <name type="scientific">Blumeria graminis f. sp. hordei (strain DH14)</name>
    <name type="common">Barley powdery mildew</name>
    <name type="synonym">Oidium monilioides f. sp. hordei</name>
    <dbReference type="NCBI Taxonomy" id="546991"/>
    <lineage>
        <taxon>Eukaryota</taxon>
        <taxon>Fungi</taxon>
        <taxon>Dikarya</taxon>
        <taxon>Ascomycota</taxon>
        <taxon>Pezizomycotina</taxon>
        <taxon>Leotiomycetes</taxon>
        <taxon>Erysiphales</taxon>
        <taxon>Erysiphaceae</taxon>
        <taxon>Blumeria</taxon>
        <taxon>Blumeria hordei</taxon>
    </lineage>
</organism>
<dbReference type="PANTHER" id="PTHR43908:SF3">
    <property type="entry name" value="AT29763P-RELATED"/>
    <property type="match status" value="1"/>
</dbReference>
<evidence type="ECO:0000256" key="3">
    <source>
        <dbReference type="ARBA" id="ARBA00022989"/>
    </source>
</evidence>
<dbReference type="GO" id="GO:0071218">
    <property type="term" value="P:cellular response to misfolded protein"/>
    <property type="evidence" value="ECO:0007669"/>
    <property type="project" value="TreeGrafter"/>
</dbReference>
<dbReference type="AlphaFoldDB" id="N1JE19"/>
<dbReference type="Proteomes" id="UP000015441">
    <property type="component" value="Unassembled WGS sequence"/>
</dbReference>
<keyword evidence="2 6" id="KW-0812">Transmembrane</keyword>
<dbReference type="GO" id="GO:0005789">
    <property type="term" value="C:endoplasmic reticulum membrane"/>
    <property type="evidence" value="ECO:0007669"/>
    <property type="project" value="TreeGrafter"/>
</dbReference>
<feature type="region of interest" description="Disordered" evidence="5">
    <location>
        <begin position="1"/>
        <end position="32"/>
    </location>
</feature>
<comment type="caution">
    <text evidence="8">The sequence shown here is derived from an EMBL/GenBank/DDBJ whole genome shotgun (WGS) entry which is preliminary data.</text>
</comment>
<feature type="transmembrane region" description="Helical" evidence="6">
    <location>
        <begin position="216"/>
        <end position="236"/>
    </location>
</feature>
<evidence type="ECO:0000313" key="9">
    <source>
        <dbReference type="Proteomes" id="UP000015441"/>
    </source>
</evidence>
<comment type="subcellular location">
    <subcellularLocation>
        <location evidence="1">Membrane</location>
        <topology evidence="1">Single-pass membrane protein</topology>
    </subcellularLocation>
</comment>
<name>N1JE19_BLUG1</name>
<dbReference type="InterPro" id="IPR001623">
    <property type="entry name" value="DnaJ_domain"/>
</dbReference>
<evidence type="ECO:0000256" key="2">
    <source>
        <dbReference type="ARBA" id="ARBA00022692"/>
    </source>
</evidence>
<dbReference type="GO" id="GO:0030544">
    <property type="term" value="F:Hsp70 protein binding"/>
    <property type="evidence" value="ECO:0007669"/>
    <property type="project" value="TreeGrafter"/>
</dbReference>
<evidence type="ECO:0000256" key="4">
    <source>
        <dbReference type="ARBA" id="ARBA00023136"/>
    </source>
</evidence>
<dbReference type="InParanoid" id="N1JE19"/>
<feature type="compositionally biased region" description="Basic and acidic residues" evidence="5">
    <location>
        <begin position="10"/>
        <end position="32"/>
    </location>
</feature>
<dbReference type="HOGENOM" id="CLU_043579_1_0_1"/>
<keyword evidence="4 6" id="KW-0472">Membrane</keyword>
<dbReference type="PROSITE" id="PS50076">
    <property type="entry name" value="DNAJ_2"/>
    <property type="match status" value="1"/>
</dbReference>
<evidence type="ECO:0000259" key="7">
    <source>
        <dbReference type="PROSITE" id="PS50076"/>
    </source>
</evidence>
<keyword evidence="9" id="KW-1185">Reference proteome</keyword>
<dbReference type="CDD" id="cd06257">
    <property type="entry name" value="DnaJ"/>
    <property type="match status" value="1"/>
</dbReference>
<dbReference type="FunCoup" id="N1JE19">
    <property type="interactions" value="179"/>
</dbReference>
<evidence type="ECO:0000256" key="6">
    <source>
        <dbReference type="SAM" id="Phobius"/>
    </source>
</evidence>
<dbReference type="SMART" id="SM00271">
    <property type="entry name" value="DnaJ"/>
    <property type="match status" value="1"/>
</dbReference>
<accession>N1JE19</accession>
<feature type="domain" description="J" evidence="7">
    <location>
        <begin position="49"/>
        <end position="116"/>
    </location>
</feature>